<proteinExistence type="inferred from homology"/>
<gene>
    <name evidence="15" type="ORF">ODALV1_LOCUS2334</name>
</gene>
<evidence type="ECO:0008006" key="17">
    <source>
        <dbReference type="Google" id="ProtNLM"/>
    </source>
</evidence>
<evidence type="ECO:0000256" key="12">
    <source>
        <dbReference type="SAM" id="Phobius"/>
    </source>
</evidence>
<dbReference type="PRINTS" id="PR01320">
    <property type="entry name" value="KIRCHANNEL"/>
</dbReference>
<name>A0ABP1PT13_9HEXA</name>
<keyword evidence="16" id="KW-1185">Reference proteome</keyword>
<evidence type="ECO:0000259" key="13">
    <source>
        <dbReference type="Pfam" id="PF01007"/>
    </source>
</evidence>
<protein>
    <recommendedName>
        <fullName evidence="17">Inward rectifier potassium channel irk-1</fullName>
    </recommendedName>
</protein>
<dbReference type="InterPro" id="IPR041647">
    <property type="entry name" value="IRK_C"/>
</dbReference>
<feature type="transmembrane region" description="Helical" evidence="12">
    <location>
        <begin position="100"/>
        <end position="123"/>
    </location>
</feature>
<dbReference type="InterPro" id="IPR016449">
    <property type="entry name" value="K_chnl_inward-rec_Kir"/>
</dbReference>
<accession>A0ABP1PT13</accession>
<sequence length="392" mass="44533">MPKSDKIELRTGKLKTSASSLECVHINPKTDSTSTGSTVTVSTNYGTLTECTKQDIRRRNLDRAVSKAGICNFTPTNVERQGRKFMTDIFTTLLEVRWRWTLSAFCVVYFGSWTAFALLWYLILYVHGDVDNYGNEEWEPCITGIQNFTSAFLFSVETQHTTGYGFYHLTELCPSAVILFCIQSIVGVILEGLMVGLVFVKMSRAKKRSETIMFSKNAVMNMRDGILCFMFRVADMRKTHLLEAHVRAQVVKKRVTTEGEIIAYHQEELEVGGDGEKDDKVLLFWPTTVIHKITDSSPLRNITADDLHLYNNLFEIIVVLEGIVESTGLTVQARSSYLPFEILWGRRFENLTSCKTSSGFRAIDFSLFHNTFPAIMTPDENTQEKKKPNNNM</sequence>
<evidence type="ECO:0000256" key="10">
    <source>
        <dbReference type="ARBA" id="ARBA00023303"/>
    </source>
</evidence>
<dbReference type="SUPFAM" id="SSF81296">
    <property type="entry name" value="E set domains"/>
    <property type="match status" value="1"/>
</dbReference>
<dbReference type="PIRSF" id="PIRSF005465">
    <property type="entry name" value="GIRK_kir"/>
    <property type="match status" value="1"/>
</dbReference>
<evidence type="ECO:0000256" key="7">
    <source>
        <dbReference type="ARBA" id="ARBA00022989"/>
    </source>
</evidence>
<evidence type="ECO:0000256" key="9">
    <source>
        <dbReference type="ARBA" id="ARBA00023136"/>
    </source>
</evidence>
<evidence type="ECO:0000256" key="1">
    <source>
        <dbReference type="ARBA" id="ARBA00004141"/>
    </source>
</evidence>
<keyword evidence="7 12" id="KW-1133">Transmembrane helix</keyword>
<dbReference type="PANTHER" id="PTHR11767:SF102">
    <property type="entry name" value="INWARDLY RECTIFYING POTASSIUM CHANNEL 1, ISOFORM F"/>
    <property type="match status" value="1"/>
</dbReference>
<evidence type="ECO:0000256" key="11">
    <source>
        <dbReference type="RuleBase" id="RU003822"/>
    </source>
</evidence>
<keyword evidence="8 11" id="KW-0406">Ion transport</keyword>
<keyword evidence="5 11" id="KW-0851">Voltage-gated channel</keyword>
<dbReference type="Gene3D" id="1.10.287.70">
    <property type="match status" value="1"/>
</dbReference>
<evidence type="ECO:0000259" key="14">
    <source>
        <dbReference type="Pfam" id="PF17655"/>
    </source>
</evidence>
<dbReference type="InterPro" id="IPR014756">
    <property type="entry name" value="Ig_E-set"/>
</dbReference>
<dbReference type="InterPro" id="IPR013518">
    <property type="entry name" value="K_chnl_inward-rec_Kir_cyto"/>
</dbReference>
<dbReference type="Gene3D" id="2.60.40.1400">
    <property type="entry name" value="G protein-activated inward rectifier potassium channel 1"/>
    <property type="match status" value="1"/>
</dbReference>
<evidence type="ECO:0000256" key="6">
    <source>
        <dbReference type="ARBA" id="ARBA00022958"/>
    </source>
</evidence>
<dbReference type="Proteomes" id="UP001642540">
    <property type="component" value="Unassembled WGS sequence"/>
</dbReference>
<comment type="similarity">
    <text evidence="11">Belongs to the inward rectifier-type potassium channel (TC 1.A.2.1) family.</text>
</comment>
<evidence type="ECO:0000256" key="2">
    <source>
        <dbReference type="ARBA" id="ARBA00022448"/>
    </source>
</evidence>
<reference evidence="15 16" key="1">
    <citation type="submission" date="2024-08" db="EMBL/GenBank/DDBJ databases">
        <authorList>
            <person name="Cucini C."/>
            <person name="Frati F."/>
        </authorList>
    </citation>
    <scope>NUCLEOTIDE SEQUENCE [LARGE SCALE GENOMIC DNA]</scope>
</reference>
<organism evidence="15 16">
    <name type="scientific">Orchesella dallaii</name>
    <dbReference type="NCBI Taxonomy" id="48710"/>
    <lineage>
        <taxon>Eukaryota</taxon>
        <taxon>Metazoa</taxon>
        <taxon>Ecdysozoa</taxon>
        <taxon>Arthropoda</taxon>
        <taxon>Hexapoda</taxon>
        <taxon>Collembola</taxon>
        <taxon>Entomobryomorpha</taxon>
        <taxon>Entomobryoidea</taxon>
        <taxon>Orchesellidae</taxon>
        <taxon>Orchesellinae</taxon>
        <taxon>Orchesella</taxon>
    </lineage>
</organism>
<feature type="domain" description="Inward rectifier potassium channel C-terminal" evidence="14">
    <location>
        <begin position="212"/>
        <end position="384"/>
    </location>
</feature>
<keyword evidence="10 11" id="KW-0407">Ion channel</keyword>
<keyword evidence="9 12" id="KW-0472">Membrane</keyword>
<comment type="subcellular location">
    <subcellularLocation>
        <location evidence="1 11">Membrane</location>
        <topology evidence="1 11">Multi-pass membrane protein</topology>
    </subcellularLocation>
</comment>
<comment type="caution">
    <text evidence="15">The sequence shown here is derived from an EMBL/GenBank/DDBJ whole genome shotgun (WGS) entry which is preliminary data.</text>
</comment>
<evidence type="ECO:0000313" key="15">
    <source>
        <dbReference type="EMBL" id="CAL8072800.1"/>
    </source>
</evidence>
<dbReference type="PANTHER" id="PTHR11767">
    <property type="entry name" value="INWARD RECTIFIER POTASSIUM CHANNEL"/>
    <property type="match status" value="1"/>
</dbReference>
<evidence type="ECO:0000256" key="4">
    <source>
        <dbReference type="ARBA" id="ARBA00022692"/>
    </source>
</evidence>
<keyword evidence="6 11" id="KW-0630">Potassium</keyword>
<dbReference type="SUPFAM" id="SSF81324">
    <property type="entry name" value="Voltage-gated potassium channels"/>
    <property type="match status" value="1"/>
</dbReference>
<dbReference type="Pfam" id="PF01007">
    <property type="entry name" value="IRK"/>
    <property type="match status" value="1"/>
</dbReference>
<keyword evidence="2 11" id="KW-0813">Transport</keyword>
<keyword evidence="3 11" id="KW-0633">Potassium transport</keyword>
<dbReference type="Pfam" id="PF17655">
    <property type="entry name" value="IRK_C"/>
    <property type="match status" value="1"/>
</dbReference>
<evidence type="ECO:0000256" key="5">
    <source>
        <dbReference type="ARBA" id="ARBA00022882"/>
    </source>
</evidence>
<evidence type="ECO:0000313" key="16">
    <source>
        <dbReference type="Proteomes" id="UP001642540"/>
    </source>
</evidence>
<keyword evidence="4 11" id="KW-0812">Transmembrane</keyword>
<feature type="transmembrane region" description="Helical" evidence="12">
    <location>
        <begin position="176"/>
        <end position="200"/>
    </location>
</feature>
<evidence type="ECO:0000256" key="8">
    <source>
        <dbReference type="ARBA" id="ARBA00023065"/>
    </source>
</evidence>
<evidence type="ECO:0000256" key="3">
    <source>
        <dbReference type="ARBA" id="ARBA00022538"/>
    </source>
</evidence>
<feature type="domain" description="Potassium channel inwardly rectifying transmembrane" evidence="13">
    <location>
        <begin position="65"/>
        <end position="205"/>
    </location>
</feature>
<dbReference type="InterPro" id="IPR040445">
    <property type="entry name" value="Kir_TM"/>
</dbReference>
<dbReference type="EMBL" id="CAXLJM020000007">
    <property type="protein sequence ID" value="CAL8072800.1"/>
    <property type="molecule type" value="Genomic_DNA"/>
</dbReference>